<evidence type="ECO:0000313" key="2">
    <source>
        <dbReference type="Proteomes" id="UP000241190"/>
    </source>
</evidence>
<accession>A0ABX5GML6</accession>
<dbReference type="EMBL" id="PYOP01000050">
    <property type="protein sequence ID" value="PSW92201.1"/>
    <property type="molecule type" value="Genomic_DNA"/>
</dbReference>
<evidence type="ECO:0000313" key="1">
    <source>
        <dbReference type="EMBL" id="PSW92201.1"/>
    </source>
</evidence>
<name>A0ABX5GML6_9GAMM</name>
<dbReference type="Proteomes" id="UP000241190">
    <property type="component" value="Unassembled WGS sequence"/>
</dbReference>
<organism evidence="1 2">
    <name type="scientific">Photobacterium iliopiscarium</name>
    <dbReference type="NCBI Taxonomy" id="56192"/>
    <lineage>
        <taxon>Bacteria</taxon>
        <taxon>Pseudomonadati</taxon>
        <taxon>Pseudomonadota</taxon>
        <taxon>Gammaproteobacteria</taxon>
        <taxon>Vibrionales</taxon>
        <taxon>Vibrionaceae</taxon>
        <taxon>Photobacterium</taxon>
    </lineage>
</organism>
<reference evidence="1 2" key="1">
    <citation type="submission" date="2018-03" db="EMBL/GenBank/DDBJ databases">
        <title>Whole genome sequencing of Histamine producing bacteria.</title>
        <authorList>
            <person name="Butler K."/>
        </authorList>
    </citation>
    <scope>NUCLEOTIDE SEQUENCE [LARGE SCALE GENOMIC DNA]</scope>
    <source>
        <strain evidence="1 2">ATCC 51761</strain>
    </source>
</reference>
<gene>
    <name evidence="1" type="ORF">C9J52_19125</name>
</gene>
<protein>
    <submittedName>
        <fullName evidence="1">Uncharacterized protein</fullName>
    </submittedName>
</protein>
<proteinExistence type="predicted"/>
<dbReference type="RefSeq" id="WP_045038899.1">
    <property type="nucleotide sequence ID" value="NZ_JZSR01000070.1"/>
</dbReference>
<sequence>MKIGEQEISKVFVVECLRESDMSTGTKIKQYILVQEPNADVSYLNCTTKLDFLQHLDEILNVATCDDGFLLFIEVHGSVEGIELGGDLVAWGELTTKLQSINERLHMGLVIVFSCCFGVHFYKQTSILGRSPYYVMFGVNNSIYADRLLKMNQTLVDGFYRSDNLLEIEDHANIQLNIHDVKLTHLEAGTLLVGAFTNYFTDQLSIERLLVRFEETYKEYRRMTLKNAMTYSQYKKHYFYFIFNRETLENSFNNIRDIFLMTDLDGTLYERFYVDFDEVYSKLSVESKIKQVYREIFA</sequence>
<keyword evidence="2" id="KW-1185">Reference proteome</keyword>
<comment type="caution">
    <text evidence="1">The sequence shown here is derived from an EMBL/GenBank/DDBJ whole genome shotgun (WGS) entry which is preliminary data.</text>
</comment>